<evidence type="ECO:0008006" key="3">
    <source>
        <dbReference type="Google" id="ProtNLM"/>
    </source>
</evidence>
<gene>
    <name evidence="1" type="ORF">IQ13_1114</name>
</gene>
<name>A0A562SP54_9BACT</name>
<dbReference type="OrthoDB" id="1489643at2"/>
<evidence type="ECO:0000313" key="2">
    <source>
        <dbReference type="Proteomes" id="UP000316167"/>
    </source>
</evidence>
<sequence>MKKLLPIFLLVTTLYSCRTNRIPNEEKDLLSLINRLNKKGSDDKLMAEIQNVYNSGYIKAKQRLDNYQYDPVPAKWDRLIAELEGIQRMYDIVNRNAYAIRMVKPVNVYPRLMATKDSAANDFYYYASDQLLLNTRAGNREAYYAFDKAMQYVSNYRDAAVKMKEAFDKSIVQVLVNNFEYDVLGLGSFGWNSLNGRDRQYHSNMIRDLGGQGSNSIPARFYDQYELRRNGKSPDFVVDLIWRNVRFDQNPDRNRTYNRSKQIETGKDTANKPIYTTVVATVYVTERELNATGDLNLIITNTDTREQVLWDRIPSNYRYTYEFARYTGDKRALDNNDLTLINRSNNQPLPSRDDAMGEMIRRIYDQTVNRIRNTVSW</sequence>
<reference evidence="1 2" key="1">
    <citation type="journal article" date="2015" name="Stand. Genomic Sci.">
        <title>Genomic Encyclopedia of Bacterial and Archaeal Type Strains, Phase III: the genomes of soil and plant-associated and newly described type strains.</title>
        <authorList>
            <person name="Whitman W.B."/>
            <person name="Woyke T."/>
            <person name="Klenk H.P."/>
            <person name="Zhou Y."/>
            <person name="Lilburn T.G."/>
            <person name="Beck B.J."/>
            <person name="De Vos P."/>
            <person name="Vandamme P."/>
            <person name="Eisen J.A."/>
            <person name="Garrity G."/>
            <person name="Hugenholtz P."/>
            <person name="Kyrpides N.C."/>
        </authorList>
    </citation>
    <scope>NUCLEOTIDE SEQUENCE [LARGE SCALE GENOMIC DNA]</scope>
    <source>
        <strain evidence="1 2">CGMCC 1.7271</strain>
    </source>
</reference>
<proteinExistence type="predicted"/>
<comment type="caution">
    <text evidence="1">The sequence shown here is derived from an EMBL/GenBank/DDBJ whole genome shotgun (WGS) entry which is preliminary data.</text>
</comment>
<dbReference type="PROSITE" id="PS51257">
    <property type="entry name" value="PROKAR_LIPOPROTEIN"/>
    <property type="match status" value="1"/>
</dbReference>
<dbReference type="AlphaFoldDB" id="A0A562SP54"/>
<dbReference type="RefSeq" id="WP_144885096.1">
    <property type="nucleotide sequence ID" value="NZ_VLLE01000003.1"/>
</dbReference>
<evidence type="ECO:0000313" key="1">
    <source>
        <dbReference type="EMBL" id="TWI83008.1"/>
    </source>
</evidence>
<accession>A0A562SP54</accession>
<dbReference type="Proteomes" id="UP000316167">
    <property type="component" value="Unassembled WGS sequence"/>
</dbReference>
<keyword evidence="2" id="KW-1185">Reference proteome</keyword>
<protein>
    <recommendedName>
        <fullName evidence="3">Lipoprotein</fullName>
    </recommendedName>
</protein>
<organism evidence="1 2">
    <name type="scientific">Lacibacter cauensis</name>
    <dbReference type="NCBI Taxonomy" id="510947"/>
    <lineage>
        <taxon>Bacteria</taxon>
        <taxon>Pseudomonadati</taxon>
        <taxon>Bacteroidota</taxon>
        <taxon>Chitinophagia</taxon>
        <taxon>Chitinophagales</taxon>
        <taxon>Chitinophagaceae</taxon>
        <taxon>Lacibacter</taxon>
    </lineage>
</organism>
<dbReference type="EMBL" id="VLLE01000003">
    <property type="protein sequence ID" value="TWI83008.1"/>
    <property type="molecule type" value="Genomic_DNA"/>
</dbReference>